<keyword evidence="7" id="KW-1185">Reference proteome</keyword>
<organism evidence="6 7">
    <name type="scientific">Symbiodinium microadriaticum</name>
    <name type="common">Dinoflagellate</name>
    <name type="synonym">Zooxanthella microadriatica</name>
    <dbReference type="NCBI Taxonomy" id="2951"/>
    <lineage>
        <taxon>Eukaryota</taxon>
        <taxon>Sar</taxon>
        <taxon>Alveolata</taxon>
        <taxon>Dinophyceae</taxon>
        <taxon>Suessiales</taxon>
        <taxon>Symbiodiniaceae</taxon>
        <taxon>Symbiodinium</taxon>
    </lineage>
</organism>
<comment type="caution">
    <text evidence="6">The sequence shown here is derived from an EMBL/GenBank/DDBJ whole genome shotgun (WGS) entry which is preliminary data.</text>
</comment>
<dbReference type="InterPro" id="IPR008279">
    <property type="entry name" value="PEP-util_enz_mobile_dom"/>
</dbReference>
<dbReference type="Pfam" id="PF00391">
    <property type="entry name" value="PEP-utilizers"/>
    <property type="match status" value="1"/>
</dbReference>
<accession>A0A1Q9C2W8</accession>
<dbReference type="OrthoDB" id="17560at2759"/>
<name>A0A1Q9C2W8_SYMMI</name>
<feature type="domain" description="Dienelactone hydrolase" evidence="5">
    <location>
        <begin position="1323"/>
        <end position="1561"/>
    </location>
</feature>
<evidence type="ECO:0000256" key="2">
    <source>
        <dbReference type="SAM" id="Phobius"/>
    </source>
</evidence>
<dbReference type="GO" id="GO:0016301">
    <property type="term" value="F:kinase activity"/>
    <property type="evidence" value="ECO:0007669"/>
    <property type="project" value="InterPro"/>
</dbReference>
<dbReference type="InterPro" id="IPR013815">
    <property type="entry name" value="ATP_grasp_subdomain_1"/>
</dbReference>
<dbReference type="InterPro" id="IPR002192">
    <property type="entry name" value="PPDK_AMP/ATP-bd"/>
</dbReference>
<keyword evidence="2" id="KW-0472">Membrane</keyword>
<dbReference type="SUPFAM" id="SSF53474">
    <property type="entry name" value="alpha/beta-Hydrolases"/>
    <property type="match status" value="2"/>
</dbReference>
<feature type="domain" description="PEP-utilising enzyme mobile" evidence="3">
    <location>
        <begin position="845"/>
        <end position="912"/>
    </location>
</feature>
<dbReference type="InterPro" id="IPR051549">
    <property type="entry name" value="PEP_Utilizing_Enz"/>
</dbReference>
<dbReference type="GO" id="GO:0016787">
    <property type="term" value="F:hydrolase activity"/>
    <property type="evidence" value="ECO:0007669"/>
    <property type="project" value="InterPro"/>
</dbReference>
<dbReference type="PANTHER" id="PTHR43615:SF1">
    <property type="entry name" value="PPDK_N DOMAIN-CONTAINING PROTEIN"/>
    <property type="match status" value="1"/>
</dbReference>
<dbReference type="PANTHER" id="PTHR43615">
    <property type="entry name" value="PHOSPHOENOLPYRUVATE SYNTHASE-RELATED"/>
    <property type="match status" value="1"/>
</dbReference>
<dbReference type="Gene3D" id="3.40.50.1820">
    <property type="entry name" value="alpha/beta hydrolase"/>
    <property type="match status" value="2"/>
</dbReference>
<evidence type="ECO:0000259" key="3">
    <source>
        <dbReference type="Pfam" id="PF00391"/>
    </source>
</evidence>
<dbReference type="Pfam" id="PF01326">
    <property type="entry name" value="PPDK_N"/>
    <property type="match status" value="1"/>
</dbReference>
<dbReference type="Gene3D" id="3.50.30.10">
    <property type="entry name" value="Phosphohistidine domain"/>
    <property type="match status" value="1"/>
</dbReference>
<evidence type="ECO:0000313" key="6">
    <source>
        <dbReference type="EMBL" id="OLP77265.1"/>
    </source>
</evidence>
<dbReference type="InterPro" id="IPR036637">
    <property type="entry name" value="Phosphohistidine_dom_sf"/>
</dbReference>
<dbReference type="GO" id="GO:0005524">
    <property type="term" value="F:ATP binding"/>
    <property type="evidence" value="ECO:0007669"/>
    <property type="project" value="InterPro"/>
</dbReference>
<dbReference type="SUPFAM" id="SSF56059">
    <property type="entry name" value="Glutathione synthetase ATP-binding domain-like"/>
    <property type="match status" value="1"/>
</dbReference>
<evidence type="ECO:0000259" key="4">
    <source>
        <dbReference type="Pfam" id="PF01326"/>
    </source>
</evidence>
<keyword evidence="2" id="KW-0812">Transmembrane</keyword>
<dbReference type="Proteomes" id="UP000186817">
    <property type="component" value="Unassembled WGS sequence"/>
</dbReference>
<dbReference type="SUPFAM" id="SSF52009">
    <property type="entry name" value="Phosphohistidine domain"/>
    <property type="match status" value="1"/>
</dbReference>
<proteinExistence type="inferred from homology"/>
<dbReference type="Gene3D" id="3.30.470.20">
    <property type="entry name" value="ATP-grasp fold, B domain"/>
    <property type="match status" value="2"/>
</dbReference>
<sequence>MSGEISSHVKPQHGLKKSSMGRRVCNPLRIATACGVALAPMMAAWLMPQSDYFAPLGSGRVLAIQQAGGKASILNKIQSSKLSDAACPDGFVILTAAFEKAVGTHLQDLHELQGHLDAESVDEHKVEELLRRLRTAMLTASLPHAVTRALADFTHDVRNCAVRSSAVGEDSAASAFAGLFESKLHVPSKLEAMEAAVREVWASAFTLRVFQGLKRLEGDVSALKMAVLVQRMVPDVRASGVAFSRNPRTSGGGHRAVSVSASNGVGGVVDGAEQPVEFSVDRASLQAIVRHNSDVAFTAEDATRVAALAISLEKQLAMGPLDIEFAMDAGGKLHLLQARSDVAFPWKPPKEGKWTLQQPQVFIPDGPLAGLSQAPILAGLAEGYSSLASLYGLPSPFTFEVVNSWYVYKQRSAGMGQMLLRLPRALYQIRPYVLQEAWNTDIEEWLQQVQPQLQGLADGFAEVMIQEVDDEELPEHISKVQDFLKEATKAHRRFSTCVFPLLSLMSFTRRCGFAESEQKVLLKIIERKSKLPYRGGLTHAIRNLKAMLDPRAARELWEEIDQGQDAVVLLEQLVRKSGPEEESEAALGVLRAAKAWTFGADIQSPSVHEERDFLSGELWKEFREGGSAGDHDHKAEEKKLEATVPQNHRDEYFRRFRLAVQAAPLREDRFAFHHQATAILRAAVLAVGQRATARKYLDEPEHALAAADLEQLRKLLKGVDMRMAMAAAHRRLKSKNQPLAPKTLPLPPDSKCIQEGESPSTWASWVLAVLRQVPGELSLLTAAEMLLLWQELDNGGPQNLEAVSMKAQEAMSNGMPTGQILHGNSADDAAGEVQGIARVGLDGLKEDEILVVEETKASYVRHFGKLRGLVTDVGGISSHAAINAREFRLPCITGATAATSRIRTGDEIHLDCGMATWPCCTARAHPSLSLHGPEKGHETWVENVPVYEVWPEGPRTSRPAVLVFTDVFGWRSGRTRQICDQIAEQVGAQVVLPNFFYQDGSDHLEVLAGWGSAWYIAKRPPAHRRAGLLLGWLGRPSYCWGRDRSGLRCCLASIHEDGGLSRWLQFRCLRCHPVPHHLAAGDDPEDVKPAGELSQSLTRRGVLADLEEFKEMDHGWVVRGDATDGIIADAVTTALQKTFQFLKRHVSHVSGQSKEPGSSRQKELWDGVRCPSAPRAQFINFAMFGGMAIDNLAQAGMRSLLSWSAYLHCLVPMLAWEAAALLQLYGPRQDATWPSMLCPSAFIVILLVCICGMGQVSALRDLEGKLMHLRGRWLKVVQRFCKGDCPADVFPAAKEADAAERGREVLVAGLPCYEARPSSENSDSTNGPVVLVFTDVFGWRSGRTRLLCDQLAEEAGLQVLLPNFFHNDGSDHAKPLEGWRAGWYVAKRILYFDWSEIRPARIVSWQWLMYPLFRTPTTYVEPALRDKLLPYLLEKGPRRIGMLGFCWGGWMALHAAKYPAVSAAIAMHPSMKMEAFHGGTARGVYEAIHAPSMCLAAGDDPQEVKPGGELAQVLAAHSVQAQVEEFPDMDHGWVPRGKAEDPKIAEAVTSAMQKAVEFLRCHLGSACRPRL</sequence>
<evidence type="ECO:0000313" key="7">
    <source>
        <dbReference type="Proteomes" id="UP000186817"/>
    </source>
</evidence>
<evidence type="ECO:0000259" key="5">
    <source>
        <dbReference type="Pfam" id="PF01738"/>
    </source>
</evidence>
<gene>
    <name evidence="6" type="primary">cmbl</name>
    <name evidence="6" type="ORF">AK812_SmicGene42694</name>
</gene>
<reference evidence="6 7" key="1">
    <citation type="submission" date="2016-02" db="EMBL/GenBank/DDBJ databases">
        <title>Genome analysis of coral dinoflagellate symbionts highlights evolutionary adaptations to a symbiotic lifestyle.</title>
        <authorList>
            <person name="Aranda M."/>
            <person name="Li Y."/>
            <person name="Liew Y.J."/>
            <person name="Baumgarten S."/>
            <person name="Simakov O."/>
            <person name="Wilson M."/>
            <person name="Piel J."/>
            <person name="Ashoor H."/>
            <person name="Bougouffa S."/>
            <person name="Bajic V.B."/>
            <person name="Ryu T."/>
            <person name="Ravasi T."/>
            <person name="Bayer T."/>
            <person name="Micklem G."/>
            <person name="Kim H."/>
            <person name="Bhak J."/>
            <person name="Lajeunesse T.C."/>
            <person name="Voolstra C.R."/>
        </authorList>
    </citation>
    <scope>NUCLEOTIDE SEQUENCE [LARGE SCALE GENOMIC DNA]</scope>
    <source>
        <strain evidence="6 7">CCMP2467</strain>
    </source>
</reference>
<feature type="transmembrane region" description="Helical" evidence="2">
    <location>
        <begin position="1231"/>
        <end position="1259"/>
    </location>
</feature>
<evidence type="ECO:0000256" key="1">
    <source>
        <dbReference type="ARBA" id="ARBA00007837"/>
    </source>
</evidence>
<dbReference type="InterPro" id="IPR029058">
    <property type="entry name" value="AB_hydrolase_fold"/>
</dbReference>
<dbReference type="Pfam" id="PF01738">
    <property type="entry name" value="DLH"/>
    <property type="match status" value="1"/>
</dbReference>
<feature type="domain" description="Pyruvate phosphate dikinase AMP/ATP-binding" evidence="4">
    <location>
        <begin position="65"/>
        <end position="291"/>
    </location>
</feature>
<keyword evidence="2" id="KW-1133">Transmembrane helix</keyword>
<dbReference type="InterPro" id="IPR002925">
    <property type="entry name" value="Dienelactn_hydro"/>
</dbReference>
<protein>
    <submittedName>
        <fullName evidence="6">Carboxymethylenebutenolidase-like</fullName>
    </submittedName>
</protein>
<feature type="transmembrane region" description="Helical" evidence="2">
    <location>
        <begin position="1205"/>
        <end position="1225"/>
    </location>
</feature>
<comment type="similarity">
    <text evidence="1">Belongs to the PEP-utilizing enzyme family.</text>
</comment>
<dbReference type="Gene3D" id="3.30.1490.20">
    <property type="entry name" value="ATP-grasp fold, A domain"/>
    <property type="match status" value="1"/>
</dbReference>
<dbReference type="EMBL" id="LSRX01001804">
    <property type="protein sequence ID" value="OLP77265.1"/>
    <property type="molecule type" value="Genomic_DNA"/>
</dbReference>
<feature type="transmembrane region" description="Helical" evidence="2">
    <location>
        <begin position="26"/>
        <end position="47"/>
    </location>
</feature>